<gene>
    <name evidence="1" type="ORF">SAMN05444279_12512</name>
</gene>
<keyword evidence="2" id="KW-1185">Reference proteome</keyword>
<evidence type="ECO:0000313" key="2">
    <source>
        <dbReference type="Proteomes" id="UP000325134"/>
    </source>
</evidence>
<proteinExistence type="predicted"/>
<evidence type="ECO:0000313" key="1">
    <source>
        <dbReference type="EMBL" id="SHF28160.1"/>
    </source>
</evidence>
<reference evidence="1 2" key="1">
    <citation type="submission" date="2016-11" db="EMBL/GenBank/DDBJ databases">
        <authorList>
            <person name="Varghese N."/>
            <person name="Submissions S."/>
        </authorList>
    </citation>
    <scope>NUCLEOTIDE SEQUENCE [LARGE SCALE GENOMIC DNA]</scope>
    <source>
        <strain evidence="1 2">DSM 29341</strain>
    </source>
</reference>
<organism evidence="1 2">
    <name type="scientific">Ruegeria intermedia</name>
    <dbReference type="NCBI Taxonomy" id="996115"/>
    <lineage>
        <taxon>Bacteria</taxon>
        <taxon>Pseudomonadati</taxon>
        <taxon>Pseudomonadota</taxon>
        <taxon>Alphaproteobacteria</taxon>
        <taxon>Rhodobacterales</taxon>
        <taxon>Roseobacteraceae</taxon>
        <taxon>Ruegeria</taxon>
    </lineage>
</organism>
<dbReference type="Proteomes" id="UP000325134">
    <property type="component" value="Unassembled WGS sequence"/>
</dbReference>
<protein>
    <submittedName>
        <fullName evidence="1">Uncharacterized protein</fullName>
    </submittedName>
</protein>
<name>A0A1M5ACY6_9RHOB</name>
<dbReference type="EMBL" id="FQVK01000025">
    <property type="protein sequence ID" value="SHF28160.1"/>
    <property type="molecule type" value="Genomic_DNA"/>
</dbReference>
<dbReference type="RefSeq" id="WP_005978904.1">
    <property type="nucleotide sequence ID" value="NZ_FQVK01000025.1"/>
</dbReference>
<accession>A0A1M5ACY6</accession>
<sequence>MKTENSTAKTDAAEALKLLEQAWAYYTPEPADHAEDKEPELFEYANAA</sequence>
<dbReference type="AlphaFoldDB" id="A0A1M5ACY6"/>